<dbReference type="EMBL" id="KZ805648">
    <property type="protein sequence ID" value="PVH92774.1"/>
    <property type="molecule type" value="Genomic_DNA"/>
</dbReference>
<dbReference type="OrthoDB" id="10630145at2759"/>
<reference evidence="1 2" key="1">
    <citation type="journal article" date="2018" name="Sci. Rep.">
        <title>Comparative genomics provides insights into the lifestyle and reveals functional heterogeneity of dark septate endophytic fungi.</title>
        <authorList>
            <person name="Knapp D.G."/>
            <person name="Nemeth J.B."/>
            <person name="Barry K."/>
            <person name="Hainaut M."/>
            <person name="Henrissat B."/>
            <person name="Johnson J."/>
            <person name="Kuo A."/>
            <person name="Lim J.H.P."/>
            <person name="Lipzen A."/>
            <person name="Nolan M."/>
            <person name="Ohm R.A."/>
            <person name="Tamas L."/>
            <person name="Grigoriev I.V."/>
            <person name="Spatafora J.W."/>
            <person name="Nagy L.G."/>
            <person name="Kovacs G.M."/>
        </authorList>
    </citation>
    <scope>NUCLEOTIDE SEQUENCE [LARGE SCALE GENOMIC DNA]</scope>
    <source>
        <strain evidence="1 2">DSE2036</strain>
    </source>
</reference>
<name>A0A2V1D6B8_9PLEO</name>
<keyword evidence="2" id="KW-1185">Reference proteome</keyword>
<protein>
    <submittedName>
        <fullName evidence="1">Uncharacterized protein</fullName>
    </submittedName>
</protein>
<dbReference type="AlphaFoldDB" id="A0A2V1D6B8"/>
<dbReference type="Proteomes" id="UP000244855">
    <property type="component" value="Unassembled WGS sequence"/>
</dbReference>
<proteinExistence type="predicted"/>
<evidence type="ECO:0000313" key="2">
    <source>
        <dbReference type="Proteomes" id="UP000244855"/>
    </source>
</evidence>
<organism evidence="1 2">
    <name type="scientific">Periconia macrospinosa</name>
    <dbReference type="NCBI Taxonomy" id="97972"/>
    <lineage>
        <taxon>Eukaryota</taxon>
        <taxon>Fungi</taxon>
        <taxon>Dikarya</taxon>
        <taxon>Ascomycota</taxon>
        <taxon>Pezizomycotina</taxon>
        <taxon>Dothideomycetes</taxon>
        <taxon>Pleosporomycetidae</taxon>
        <taxon>Pleosporales</taxon>
        <taxon>Massarineae</taxon>
        <taxon>Periconiaceae</taxon>
        <taxon>Periconia</taxon>
    </lineage>
</organism>
<gene>
    <name evidence="1" type="ORF">DM02DRAFT_263744</name>
</gene>
<accession>A0A2V1D6B8</accession>
<evidence type="ECO:0000313" key="1">
    <source>
        <dbReference type="EMBL" id="PVH92774.1"/>
    </source>
</evidence>
<sequence>MELPLDGSIVLPRLSPLVGTISLEETTTCGPFYTPGKISLPQALSGFRDDDGERMISNKPILLVERGLMLCHTGDSSFGMFYVAQYITAASGPLVFLPDGIFRVHFMPYMPARQQFLAIRSFQNALNGNIMADRSLGDFSQQKTVTRAKRDDDTMLDPIFVMLAIIVLSGIPPADFIPTNGQSNGHCPSIFLIDNSGPEGGRGTVPKLGLRLKRKRARNDQDPLNLTVAFGQKDKEMRIRDLLDLAESRGAFTGSHSTSPAGWLEEFMTLKVRHSRKY</sequence>